<comment type="similarity">
    <text evidence="5 6">Belongs to the FtsA/MreB family.</text>
</comment>
<organism evidence="8 9">
    <name type="scientific">Dehalogenimonas formicexedens</name>
    <dbReference type="NCBI Taxonomy" id="1839801"/>
    <lineage>
        <taxon>Bacteria</taxon>
        <taxon>Bacillati</taxon>
        <taxon>Chloroflexota</taxon>
        <taxon>Dehalococcoidia</taxon>
        <taxon>Dehalococcoidales</taxon>
        <taxon>Dehalococcoidaceae</taxon>
        <taxon>Dehalogenimonas</taxon>
    </lineage>
</organism>
<dbReference type="InterPro" id="IPR020823">
    <property type="entry name" value="Cell_div_FtsA"/>
</dbReference>
<comment type="subcellular location">
    <subcellularLocation>
        <location evidence="5">Cell membrane</location>
        <topology evidence="5">Peripheral membrane protein</topology>
        <orientation evidence="5">Cytoplasmic side</orientation>
    </subcellularLocation>
    <text evidence="5">Localizes to the Z ring in an FtsZ-dependent manner. Targeted to the membrane through a conserved C-terminal amphipathic helix.</text>
</comment>
<dbReference type="InterPro" id="IPR003494">
    <property type="entry name" value="SHS2_FtsA"/>
</dbReference>
<comment type="function">
    <text evidence="5 6">Cell division protein that is involved in the assembly of the Z ring. May serve as a membrane anchor for the Z ring.</text>
</comment>
<dbReference type="InterPro" id="IPR043129">
    <property type="entry name" value="ATPase_NBD"/>
</dbReference>
<dbReference type="PIRSF" id="PIRSF003101">
    <property type="entry name" value="FtsA"/>
    <property type="match status" value="1"/>
</dbReference>
<dbReference type="NCBIfam" id="TIGR01174">
    <property type="entry name" value="ftsA"/>
    <property type="match status" value="1"/>
</dbReference>
<dbReference type="GO" id="GO:0032153">
    <property type="term" value="C:cell division site"/>
    <property type="evidence" value="ECO:0007669"/>
    <property type="project" value="UniProtKB-UniRule"/>
</dbReference>
<evidence type="ECO:0000256" key="2">
    <source>
        <dbReference type="ARBA" id="ARBA00022618"/>
    </source>
</evidence>
<evidence type="ECO:0000313" key="8">
    <source>
        <dbReference type="EMBL" id="APV44967.1"/>
    </source>
</evidence>
<dbReference type="STRING" id="1839801.Dform_01646"/>
<dbReference type="OrthoDB" id="9768127at2"/>
<dbReference type="Pfam" id="PF14450">
    <property type="entry name" value="FtsA"/>
    <property type="match status" value="2"/>
</dbReference>
<evidence type="ECO:0000256" key="5">
    <source>
        <dbReference type="HAMAP-Rule" id="MF_02033"/>
    </source>
</evidence>
<protein>
    <recommendedName>
        <fullName evidence="5 6">Cell division protein FtsA</fullName>
    </recommendedName>
</protein>
<gene>
    <name evidence="5" type="primary">ftsA</name>
    <name evidence="8" type="ORF">Dform_01646</name>
</gene>
<dbReference type="EMBL" id="CP018258">
    <property type="protein sequence ID" value="APV44967.1"/>
    <property type="molecule type" value="Genomic_DNA"/>
</dbReference>
<dbReference type="SMART" id="SM00842">
    <property type="entry name" value="FtsA"/>
    <property type="match status" value="1"/>
</dbReference>
<dbReference type="RefSeq" id="WP_076004573.1">
    <property type="nucleotide sequence ID" value="NZ_CP018258.1"/>
</dbReference>
<dbReference type="CDD" id="cd24048">
    <property type="entry name" value="ASKHA_NBD_FtsA"/>
    <property type="match status" value="1"/>
</dbReference>
<dbReference type="Pfam" id="PF02491">
    <property type="entry name" value="SHS2_FTSA"/>
    <property type="match status" value="1"/>
</dbReference>
<reference evidence="9" key="1">
    <citation type="submission" date="2016-11" db="EMBL/GenBank/DDBJ databases">
        <title>Dehalogenimonas formicexedens sp. nov., a chlorinated alkane respiring bacterium isolated from contaminated groundwater.</title>
        <authorList>
            <person name="Key T.A."/>
            <person name="Bowman K.S."/>
            <person name="Lee I."/>
            <person name="Chun J."/>
            <person name="Albuquerque L."/>
            <person name="da Costa M.S."/>
            <person name="Rainey F.A."/>
            <person name="Moe W.M."/>
        </authorList>
    </citation>
    <scope>NUCLEOTIDE SEQUENCE [LARGE SCALE GENOMIC DNA]</scope>
    <source>
        <strain evidence="9">NSZ-14</strain>
    </source>
</reference>
<evidence type="ECO:0000256" key="3">
    <source>
        <dbReference type="ARBA" id="ARBA00023136"/>
    </source>
</evidence>
<comment type="subunit">
    <text evidence="5">Self-interacts. Interacts with FtsZ.</text>
</comment>
<keyword evidence="1 5" id="KW-1003">Cell membrane</keyword>
<dbReference type="HAMAP" id="MF_02033">
    <property type="entry name" value="FtsA"/>
    <property type="match status" value="1"/>
</dbReference>
<keyword evidence="9" id="KW-1185">Reference proteome</keyword>
<sequence length="410" mass="44068">MKRRVVTAIDVGTTKICTAIAEITESGATQVIGVGINPSHGLHKGLVVNINDAAASIRESIRKAEQAANYKVESAYVGVTGRHVSSVNNKGVVSITRGDRLVRPDDLKRVLNSAQSIKVPNDRKLLHVIPRNYAIDGQVGVRNPVGMHGFRLDVETHVITAASASVQNLVKCIRGLGIEIDDLVLEPLASSEAVLTEDEKQVGVVLADIGGGTTDVCIFKDGSIWHTAILPVAGYQLTRDVAIGLGLPFDVAEEMKKRYGSVMPVYESRMEQNPISEDGHGISYQDLCDILRARIEEITRLILLELPGQDYESVVPAGIVFTGGSSNVAGLETLGRDVSRLPVRVGMPGNIYGLTDALRDPAYATGVGLLLWGAKNQPKAKSWNPFAFLDRVKGLLAKFNFGGTRNTTNT</sequence>
<keyword evidence="2 5" id="KW-0132">Cell division</keyword>
<evidence type="ECO:0000256" key="6">
    <source>
        <dbReference type="PIRNR" id="PIRNR003101"/>
    </source>
</evidence>
<name>A0A1P8F923_9CHLR</name>
<dbReference type="AlphaFoldDB" id="A0A1P8F923"/>
<dbReference type="Gene3D" id="3.30.1490.110">
    <property type="match status" value="1"/>
</dbReference>
<evidence type="ECO:0000259" key="7">
    <source>
        <dbReference type="SMART" id="SM00842"/>
    </source>
</evidence>
<keyword evidence="4 5" id="KW-0131">Cell cycle</keyword>
<dbReference type="Gene3D" id="3.30.420.40">
    <property type="match status" value="2"/>
</dbReference>
<keyword evidence="3 5" id="KW-0472">Membrane</keyword>
<dbReference type="GO" id="GO:0009898">
    <property type="term" value="C:cytoplasmic side of plasma membrane"/>
    <property type="evidence" value="ECO:0007669"/>
    <property type="project" value="UniProtKB-UniRule"/>
</dbReference>
<dbReference type="KEGG" id="dfo:Dform_01646"/>
<evidence type="ECO:0000256" key="4">
    <source>
        <dbReference type="ARBA" id="ARBA00023306"/>
    </source>
</evidence>
<evidence type="ECO:0000256" key="1">
    <source>
        <dbReference type="ARBA" id="ARBA00022475"/>
    </source>
</evidence>
<dbReference type="SUPFAM" id="SSF53067">
    <property type="entry name" value="Actin-like ATPase domain"/>
    <property type="match status" value="2"/>
</dbReference>
<dbReference type="InterPro" id="IPR050696">
    <property type="entry name" value="FtsA/MreB"/>
</dbReference>
<dbReference type="PANTHER" id="PTHR32432:SF4">
    <property type="entry name" value="CELL DIVISION PROTEIN FTSA"/>
    <property type="match status" value="1"/>
</dbReference>
<accession>A0A1P8F923</accession>
<feature type="domain" description="SHS2" evidence="7">
    <location>
        <begin position="6"/>
        <end position="194"/>
    </location>
</feature>
<dbReference type="PANTHER" id="PTHR32432">
    <property type="entry name" value="CELL DIVISION PROTEIN FTSA-RELATED"/>
    <property type="match status" value="1"/>
</dbReference>
<evidence type="ECO:0000313" key="9">
    <source>
        <dbReference type="Proteomes" id="UP000185934"/>
    </source>
</evidence>
<proteinExistence type="inferred from homology"/>
<dbReference type="Proteomes" id="UP000185934">
    <property type="component" value="Chromosome"/>
</dbReference>
<dbReference type="GO" id="GO:0043093">
    <property type="term" value="P:FtsZ-dependent cytokinesis"/>
    <property type="evidence" value="ECO:0007669"/>
    <property type="project" value="UniProtKB-UniRule"/>
</dbReference>